<evidence type="ECO:0000256" key="1">
    <source>
        <dbReference type="SAM" id="MobiDB-lite"/>
    </source>
</evidence>
<dbReference type="Pfam" id="PF10988">
    <property type="entry name" value="DUF2807"/>
    <property type="match status" value="1"/>
</dbReference>
<reference evidence="4" key="1">
    <citation type="submission" date="2020-12" db="EMBL/GenBank/DDBJ databases">
        <title>Devosia sp. MSA67 isolated from Mo River.</title>
        <authorList>
            <person name="Ma F."/>
            <person name="Zi Z."/>
        </authorList>
    </citation>
    <scope>NUCLEOTIDE SEQUENCE</scope>
    <source>
        <strain evidence="4">MSA67</strain>
    </source>
</reference>
<name>A0A934ITB7_9HYPH</name>
<evidence type="ECO:0000313" key="4">
    <source>
        <dbReference type="EMBL" id="MBJ3783952.1"/>
    </source>
</evidence>
<keyword evidence="2" id="KW-0732">Signal</keyword>
<sequence length="244" mass="24630">MAANKSLFAAGLISMALTATAEAQQRDFDFAGFDAIDIATGIDANVVQADQFSVRAHSASSDALDNLRLSVEGGVLTARFETSFLDFILSGGLVGMLFNSGNAVTLDISLPTLTSATASSGANVDIGALNGQSLSLEASSGSSVRLDAAALENLTVSASSGSDVEISGSAAHVRFDASSGSNIDAEDLEAQRGELQASSGSDINARLRTAVRANASSGADIDIAGNPAERDVDASSGGDISFDD</sequence>
<dbReference type="AlphaFoldDB" id="A0A934ITB7"/>
<feature type="domain" description="Putative auto-transporter adhesin head GIN" evidence="3">
    <location>
        <begin position="33"/>
        <end position="227"/>
    </location>
</feature>
<comment type="caution">
    <text evidence="4">The sequence shown here is derived from an EMBL/GenBank/DDBJ whole genome shotgun (WGS) entry which is preliminary data.</text>
</comment>
<organism evidence="4 5">
    <name type="scientific">Devosia sediminis</name>
    <dbReference type="NCBI Taxonomy" id="2798801"/>
    <lineage>
        <taxon>Bacteria</taxon>
        <taxon>Pseudomonadati</taxon>
        <taxon>Pseudomonadota</taxon>
        <taxon>Alphaproteobacteria</taxon>
        <taxon>Hyphomicrobiales</taxon>
        <taxon>Devosiaceae</taxon>
        <taxon>Devosia</taxon>
    </lineage>
</organism>
<dbReference type="Proteomes" id="UP000602124">
    <property type="component" value="Unassembled WGS sequence"/>
</dbReference>
<dbReference type="InterPro" id="IPR021255">
    <property type="entry name" value="DUF2807"/>
</dbReference>
<dbReference type="EMBL" id="JAEKMH010000001">
    <property type="protein sequence ID" value="MBJ3783952.1"/>
    <property type="molecule type" value="Genomic_DNA"/>
</dbReference>
<evidence type="ECO:0000256" key="2">
    <source>
        <dbReference type="SAM" id="SignalP"/>
    </source>
</evidence>
<dbReference type="Gene3D" id="2.160.20.120">
    <property type="match status" value="1"/>
</dbReference>
<accession>A0A934ITB7</accession>
<evidence type="ECO:0000259" key="3">
    <source>
        <dbReference type="Pfam" id="PF10988"/>
    </source>
</evidence>
<proteinExistence type="predicted"/>
<dbReference type="RefSeq" id="WP_198875161.1">
    <property type="nucleotide sequence ID" value="NZ_JAEKMH010000001.1"/>
</dbReference>
<feature type="region of interest" description="Disordered" evidence="1">
    <location>
        <begin position="218"/>
        <end position="244"/>
    </location>
</feature>
<feature type="chain" id="PRO_5036943300" evidence="2">
    <location>
        <begin position="22"/>
        <end position="244"/>
    </location>
</feature>
<gene>
    <name evidence="4" type="ORF">JEQ47_04385</name>
</gene>
<keyword evidence="5" id="KW-1185">Reference proteome</keyword>
<protein>
    <submittedName>
        <fullName evidence="4">DUF2807 domain-containing protein</fullName>
    </submittedName>
</protein>
<evidence type="ECO:0000313" key="5">
    <source>
        <dbReference type="Proteomes" id="UP000602124"/>
    </source>
</evidence>
<feature type="signal peptide" evidence="2">
    <location>
        <begin position="1"/>
        <end position="21"/>
    </location>
</feature>